<dbReference type="EMBL" id="CAEZXA010000186">
    <property type="protein sequence ID" value="CAB4686977.1"/>
    <property type="molecule type" value="Genomic_DNA"/>
</dbReference>
<reference evidence="1" key="1">
    <citation type="submission" date="2020-05" db="EMBL/GenBank/DDBJ databases">
        <authorList>
            <person name="Chiriac C."/>
            <person name="Salcher M."/>
            <person name="Ghai R."/>
            <person name="Kavagutti S V."/>
        </authorList>
    </citation>
    <scope>NUCLEOTIDE SEQUENCE</scope>
</reference>
<gene>
    <name evidence="1" type="ORF">UFOPK2334_01510</name>
</gene>
<accession>A0A6J6NKL3</accession>
<organism evidence="1">
    <name type="scientific">freshwater metagenome</name>
    <dbReference type="NCBI Taxonomy" id="449393"/>
    <lineage>
        <taxon>unclassified sequences</taxon>
        <taxon>metagenomes</taxon>
        <taxon>ecological metagenomes</taxon>
    </lineage>
</organism>
<dbReference type="AlphaFoldDB" id="A0A6J6NKL3"/>
<proteinExistence type="predicted"/>
<name>A0A6J6NKL3_9ZZZZ</name>
<dbReference type="InterPro" id="IPR054221">
    <property type="entry name" value="DUF6941"/>
</dbReference>
<protein>
    <submittedName>
        <fullName evidence="1">Unannotated protein</fullName>
    </submittedName>
</protein>
<sequence>MNPDPLADSGLDLTTLTLCDYANVREGMLNIVSSGVTRIATHSGFPSEVDSYIAMSVYVQPHLVGTAHNGRVIIRYPDTAEEIARIDFEFNVDAERNPGEGLYFPFALPLRGIGFPHPGQIDISVSLNNQPAGLVSFWLIDQSGPN</sequence>
<evidence type="ECO:0000313" key="1">
    <source>
        <dbReference type="EMBL" id="CAB4686977.1"/>
    </source>
</evidence>
<dbReference type="Pfam" id="PF22091">
    <property type="entry name" value="DUF6941"/>
    <property type="match status" value="1"/>
</dbReference>